<accession>A0A0D7B4N5</accession>
<dbReference type="OrthoDB" id="543156at2759"/>
<dbReference type="STRING" id="1314674.A0A0D7B4N5"/>
<sequence length="236" mass="26212">MPHTTLSVAVCICDDTTLTDFIPPCEIMSSANFAETPLFPEHLQAEVTYRFRFEFIAPSMRPIAAVFMPFGPSINPTKTYNDALKEGYQYDIIWVPAGPMPNMITKTDRTPQIELDFIKAQAPKAKYILSVCGGSIILAMAGVLSGKRATSNKLFFRVAEEISPKDITWVPVARWVVDGNVWTSSGVTSGIDMTLAFMEHLMGRSVAQHMRSQVEVIEHKQDEDPFGVYSALLDTV</sequence>
<dbReference type="Gene3D" id="3.40.50.880">
    <property type="match status" value="1"/>
</dbReference>
<dbReference type="PANTHER" id="PTHR43130:SF15">
    <property type="entry name" value="THIJ_PFPI FAMILY PROTEIN (AFU_ORTHOLOGUE AFUA_5G14240)"/>
    <property type="match status" value="1"/>
</dbReference>
<keyword evidence="3" id="KW-0315">Glutamine amidotransferase</keyword>
<keyword evidence="1" id="KW-0812">Transmembrane</keyword>
<keyword evidence="1" id="KW-1133">Transmembrane helix</keyword>
<keyword evidence="3" id="KW-0808">Transferase</keyword>
<proteinExistence type="predicted"/>
<name>A0A0D7B4N5_9AGAR</name>
<evidence type="ECO:0000259" key="2">
    <source>
        <dbReference type="Pfam" id="PF01965"/>
    </source>
</evidence>
<keyword evidence="4" id="KW-1185">Reference proteome</keyword>
<keyword evidence="1" id="KW-0472">Membrane</keyword>
<feature type="transmembrane region" description="Helical" evidence="1">
    <location>
        <begin position="127"/>
        <end position="146"/>
    </location>
</feature>
<dbReference type="InterPro" id="IPR029062">
    <property type="entry name" value="Class_I_gatase-like"/>
</dbReference>
<dbReference type="Proteomes" id="UP000054007">
    <property type="component" value="Unassembled WGS sequence"/>
</dbReference>
<evidence type="ECO:0000256" key="1">
    <source>
        <dbReference type="SAM" id="Phobius"/>
    </source>
</evidence>
<reference evidence="3 4" key="1">
    <citation type="journal article" date="2015" name="Fungal Genet. Biol.">
        <title>Evolution of novel wood decay mechanisms in Agaricales revealed by the genome sequences of Fistulina hepatica and Cylindrobasidium torrendii.</title>
        <authorList>
            <person name="Floudas D."/>
            <person name="Held B.W."/>
            <person name="Riley R."/>
            <person name="Nagy L.G."/>
            <person name="Koehler G."/>
            <person name="Ransdell A.S."/>
            <person name="Younus H."/>
            <person name="Chow J."/>
            <person name="Chiniquy J."/>
            <person name="Lipzen A."/>
            <person name="Tritt A."/>
            <person name="Sun H."/>
            <person name="Haridas S."/>
            <person name="LaButti K."/>
            <person name="Ohm R.A."/>
            <person name="Kues U."/>
            <person name="Blanchette R.A."/>
            <person name="Grigoriev I.V."/>
            <person name="Minto R.E."/>
            <person name="Hibbett D.S."/>
        </authorList>
    </citation>
    <scope>NUCLEOTIDE SEQUENCE [LARGE SCALE GENOMIC DNA]</scope>
    <source>
        <strain evidence="3 4">FP15055 ss-10</strain>
    </source>
</reference>
<dbReference type="PANTHER" id="PTHR43130">
    <property type="entry name" value="ARAC-FAMILY TRANSCRIPTIONAL REGULATOR"/>
    <property type="match status" value="1"/>
</dbReference>
<dbReference type="GO" id="GO:0016740">
    <property type="term" value="F:transferase activity"/>
    <property type="evidence" value="ECO:0007669"/>
    <property type="project" value="UniProtKB-KW"/>
</dbReference>
<dbReference type="CDD" id="cd03139">
    <property type="entry name" value="GATase1_PfpI_2"/>
    <property type="match status" value="1"/>
</dbReference>
<dbReference type="InterPro" id="IPR002818">
    <property type="entry name" value="DJ-1/PfpI"/>
</dbReference>
<feature type="domain" description="DJ-1/PfpI" evidence="2">
    <location>
        <begin position="68"/>
        <end position="199"/>
    </location>
</feature>
<dbReference type="InterPro" id="IPR052158">
    <property type="entry name" value="INH-QAR"/>
</dbReference>
<dbReference type="AlphaFoldDB" id="A0A0D7B4N5"/>
<evidence type="ECO:0000313" key="4">
    <source>
        <dbReference type="Proteomes" id="UP000054007"/>
    </source>
</evidence>
<dbReference type="SUPFAM" id="SSF52317">
    <property type="entry name" value="Class I glutamine amidotransferase-like"/>
    <property type="match status" value="1"/>
</dbReference>
<dbReference type="Pfam" id="PF01965">
    <property type="entry name" value="DJ-1_PfpI"/>
    <property type="match status" value="1"/>
</dbReference>
<evidence type="ECO:0000313" key="3">
    <source>
        <dbReference type="EMBL" id="KIY65457.1"/>
    </source>
</evidence>
<gene>
    <name evidence="3" type="ORF">CYLTODRAFT_424314</name>
</gene>
<dbReference type="EMBL" id="KN880589">
    <property type="protein sequence ID" value="KIY65457.1"/>
    <property type="molecule type" value="Genomic_DNA"/>
</dbReference>
<organism evidence="3 4">
    <name type="scientific">Cylindrobasidium torrendii FP15055 ss-10</name>
    <dbReference type="NCBI Taxonomy" id="1314674"/>
    <lineage>
        <taxon>Eukaryota</taxon>
        <taxon>Fungi</taxon>
        <taxon>Dikarya</taxon>
        <taxon>Basidiomycota</taxon>
        <taxon>Agaricomycotina</taxon>
        <taxon>Agaricomycetes</taxon>
        <taxon>Agaricomycetidae</taxon>
        <taxon>Agaricales</taxon>
        <taxon>Marasmiineae</taxon>
        <taxon>Physalacriaceae</taxon>
        <taxon>Cylindrobasidium</taxon>
    </lineage>
</organism>
<protein>
    <submittedName>
        <fullName evidence="3">Class I glutamine amidotransferase-like protein</fullName>
    </submittedName>
</protein>